<protein>
    <submittedName>
        <fullName evidence="1">Uncharacterized protein</fullName>
    </submittedName>
</protein>
<dbReference type="KEGG" id="kyr:CVV65_02575"/>
<dbReference type="Proteomes" id="UP000231932">
    <property type="component" value="Chromosome"/>
</dbReference>
<evidence type="ECO:0000313" key="2">
    <source>
        <dbReference type="Proteomes" id="UP000231932"/>
    </source>
</evidence>
<dbReference type="OrthoDB" id="2380901at2"/>
<dbReference type="EMBL" id="CP024955">
    <property type="protein sequence ID" value="ATY83982.1"/>
    <property type="molecule type" value="Genomic_DNA"/>
</dbReference>
<organism evidence="1 2">
    <name type="scientific">Kyrpidia spormannii</name>
    <dbReference type="NCBI Taxonomy" id="2055160"/>
    <lineage>
        <taxon>Bacteria</taxon>
        <taxon>Bacillati</taxon>
        <taxon>Bacillota</taxon>
        <taxon>Bacilli</taxon>
        <taxon>Bacillales</taxon>
        <taxon>Alicyclobacillaceae</taxon>
        <taxon>Kyrpidia</taxon>
    </lineage>
</organism>
<dbReference type="RefSeq" id="WP_100666817.1">
    <property type="nucleotide sequence ID" value="NZ_CP024955.1"/>
</dbReference>
<name>A0A2K8N6A3_9BACL</name>
<evidence type="ECO:0000313" key="1">
    <source>
        <dbReference type="EMBL" id="ATY83982.1"/>
    </source>
</evidence>
<dbReference type="AlphaFoldDB" id="A0A2K8N6A3"/>
<sequence length="240" mass="26382">MIQEHDRDLSEGWWNGKPVRFLAGGPTALAPAGIYIAVRSWSSEGRPQLVEGHRPILDALPGRPGYSALRFVHYFELHSGLQPDAVRSVTDVLNRASRIHTPGHVVHTPVVPPSTRTLWPTVLAWHDSNEVAFLDGGLAPLAVNRIYLGIRGVDRKQNRLIYIPGQRWIFEWAPGHPAYGPIARVHYVELADPDSGGGPRSVADLLKQSRALHITRTFVTAAILEIDGKQASPTPPPGRP</sequence>
<reference evidence="2" key="1">
    <citation type="submission" date="2017-11" db="EMBL/GenBank/DDBJ databases">
        <title>Complete Genome Sequence of Kyrpidia sp. Strain EA-1, a thermophilic, hydrogen-oxidizing Bacterium, isolated from the Azores.</title>
        <authorList>
            <person name="Reiner J.E."/>
            <person name="Lapp C.J."/>
            <person name="Bunk B."/>
            <person name="Gescher J."/>
        </authorList>
    </citation>
    <scope>NUCLEOTIDE SEQUENCE [LARGE SCALE GENOMIC DNA]</scope>
    <source>
        <strain evidence="2">EA-1</strain>
    </source>
</reference>
<gene>
    <name evidence="1" type="ORF">CVV65_02575</name>
</gene>
<accession>A0A2K8N6A3</accession>
<keyword evidence="2" id="KW-1185">Reference proteome</keyword>
<proteinExistence type="predicted"/>